<dbReference type="EMBL" id="VSRR010012976">
    <property type="protein sequence ID" value="MPC55205.1"/>
    <property type="molecule type" value="Genomic_DNA"/>
</dbReference>
<name>A0A5B7GCV7_PORTR</name>
<proteinExistence type="predicted"/>
<dbReference type="Proteomes" id="UP000324222">
    <property type="component" value="Unassembled WGS sequence"/>
</dbReference>
<evidence type="ECO:0000313" key="1">
    <source>
        <dbReference type="EMBL" id="MPC55205.1"/>
    </source>
</evidence>
<comment type="caution">
    <text evidence="1">The sequence shown here is derived from an EMBL/GenBank/DDBJ whole genome shotgun (WGS) entry which is preliminary data.</text>
</comment>
<dbReference type="AlphaFoldDB" id="A0A5B7GCV7"/>
<accession>A0A5B7GCV7</accession>
<reference evidence="1 2" key="1">
    <citation type="submission" date="2019-05" db="EMBL/GenBank/DDBJ databases">
        <title>Another draft genome of Portunus trituberculatus and its Hox gene families provides insights of decapod evolution.</title>
        <authorList>
            <person name="Jeong J.-H."/>
            <person name="Song I."/>
            <person name="Kim S."/>
            <person name="Choi T."/>
            <person name="Kim D."/>
            <person name="Ryu S."/>
            <person name="Kim W."/>
        </authorList>
    </citation>
    <scope>NUCLEOTIDE SEQUENCE [LARGE SCALE GENOMIC DNA]</scope>
    <source>
        <tissue evidence="1">Muscle</tissue>
    </source>
</reference>
<gene>
    <name evidence="1" type="ORF">E2C01_049136</name>
</gene>
<protein>
    <submittedName>
        <fullName evidence="1">Uncharacterized protein</fullName>
    </submittedName>
</protein>
<sequence>METKLKVKHGYRRVLQWIEAKNSGCELSGTNEKNVAAALLQMPKYYPSVGVSVVQMWKIPLEISLEY</sequence>
<organism evidence="1 2">
    <name type="scientific">Portunus trituberculatus</name>
    <name type="common">Swimming crab</name>
    <name type="synonym">Neptunus trituberculatus</name>
    <dbReference type="NCBI Taxonomy" id="210409"/>
    <lineage>
        <taxon>Eukaryota</taxon>
        <taxon>Metazoa</taxon>
        <taxon>Ecdysozoa</taxon>
        <taxon>Arthropoda</taxon>
        <taxon>Crustacea</taxon>
        <taxon>Multicrustacea</taxon>
        <taxon>Malacostraca</taxon>
        <taxon>Eumalacostraca</taxon>
        <taxon>Eucarida</taxon>
        <taxon>Decapoda</taxon>
        <taxon>Pleocyemata</taxon>
        <taxon>Brachyura</taxon>
        <taxon>Eubrachyura</taxon>
        <taxon>Portunoidea</taxon>
        <taxon>Portunidae</taxon>
        <taxon>Portuninae</taxon>
        <taxon>Portunus</taxon>
    </lineage>
</organism>
<evidence type="ECO:0000313" key="2">
    <source>
        <dbReference type="Proteomes" id="UP000324222"/>
    </source>
</evidence>
<keyword evidence="2" id="KW-1185">Reference proteome</keyword>